<name>A0A9X3M6I4_9CORY</name>
<reference evidence="1" key="1">
    <citation type="submission" date="2022-02" db="EMBL/GenBank/DDBJ databases">
        <title>Corynebacterium sp. from urogenital microbiome.</title>
        <authorList>
            <person name="Cappelli E.A."/>
            <person name="Ribeiro T.G."/>
            <person name="Peixe L."/>
        </authorList>
    </citation>
    <scope>NUCLEOTIDE SEQUENCE</scope>
    <source>
        <strain evidence="1">C9Ua_112</strain>
    </source>
</reference>
<dbReference type="Proteomes" id="UP001146505">
    <property type="component" value="Unassembled WGS sequence"/>
</dbReference>
<dbReference type="AlphaFoldDB" id="A0A9X3M6I4"/>
<sequence length="80" mass="8734">MIGFYSSARTAGNVSCPALFQVMSNDAVAPTNVALKAAGKVQRATIRIHEGGHFDPYVEPLFSEIIEEQLAFLRKEVPVK</sequence>
<gene>
    <name evidence="1" type="ORF">L8U58_06150</name>
</gene>
<dbReference type="RefSeq" id="WP_155270008.1">
    <property type="nucleotide sequence ID" value="NZ_JAKMUV010000005.1"/>
</dbReference>
<evidence type="ECO:0000313" key="1">
    <source>
        <dbReference type="EMBL" id="MCZ9305114.1"/>
    </source>
</evidence>
<dbReference type="InterPro" id="IPR029058">
    <property type="entry name" value="AB_hydrolase_fold"/>
</dbReference>
<comment type="caution">
    <text evidence="1">The sequence shown here is derived from an EMBL/GenBank/DDBJ whole genome shotgun (WGS) entry which is preliminary data.</text>
</comment>
<accession>A0A9X3M6I4</accession>
<organism evidence="1 2">
    <name type="scientific">Corynebacterium macclintockiae</name>
    <dbReference type="NCBI Taxonomy" id="2913501"/>
    <lineage>
        <taxon>Bacteria</taxon>
        <taxon>Bacillati</taxon>
        <taxon>Actinomycetota</taxon>
        <taxon>Actinomycetes</taxon>
        <taxon>Mycobacteriales</taxon>
        <taxon>Corynebacteriaceae</taxon>
        <taxon>Corynebacterium</taxon>
    </lineage>
</organism>
<evidence type="ECO:0000313" key="2">
    <source>
        <dbReference type="Proteomes" id="UP001146505"/>
    </source>
</evidence>
<dbReference type="EMBL" id="JAKMUV010000005">
    <property type="protein sequence ID" value="MCZ9305114.1"/>
    <property type="molecule type" value="Genomic_DNA"/>
</dbReference>
<keyword evidence="2" id="KW-1185">Reference proteome</keyword>
<protein>
    <submittedName>
        <fullName evidence="1">Uncharacterized protein</fullName>
    </submittedName>
</protein>
<proteinExistence type="predicted"/>
<dbReference type="GeneID" id="301813125"/>
<dbReference type="SUPFAM" id="SSF53474">
    <property type="entry name" value="alpha/beta-Hydrolases"/>
    <property type="match status" value="1"/>
</dbReference>